<protein>
    <submittedName>
        <fullName evidence="1">Uncharacterized protein</fullName>
    </submittedName>
</protein>
<keyword evidence="2" id="KW-1185">Reference proteome</keyword>
<sequence length="29" mass="3327">MEKKIILIIILIGKWLQPVEGMENGKQGF</sequence>
<organism evidence="1 2">
    <name type="scientific">Chryseobacterium rhizoplanae</name>
    <dbReference type="NCBI Taxonomy" id="1609531"/>
    <lineage>
        <taxon>Bacteria</taxon>
        <taxon>Pseudomonadati</taxon>
        <taxon>Bacteroidota</taxon>
        <taxon>Flavobacteriia</taxon>
        <taxon>Flavobacteriales</taxon>
        <taxon>Weeksellaceae</taxon>
        <taxon>Chryseobacterium group</taxon>
        <taxon>Chryseobacterium</taxon>
    </lineage>
</organism>
<proteinExistence type="predicted"/>
<dbReference type="Proteomes" id="UP000316916">
    <property type="component" value="Unassembled WGS sequence"/>
</dbReference>
<dbReference type="AlphaFoldDB" id="A0A521DLF7"/>
<name>A0A521DLF7_9FLAO</name>
<gene>
    <name evidence="1" type="ORF">SAMN06265171_105235</name>
</gene>
<accession>A0A521DLF7</accession>
<reference evidence="1 2" key="1">
    <citation type="submission" date="2017-05" db="EMBL/GenBank/DDBJ databases">
        <authorList>
            <person name="Varghese N."/>
            <person name="Submissions S."/>
        </authorList>
    </citation>
    <scope>NUCLEOTIDE SEQUENCE [LARGE SCALE GENOMIC DNA]</scope>
    <source>
        <strain evidence="1 2">DSM 29371</strain>
    </source>
</reference>
<evidence type="ECO:0000313" key="2">
    <source>
        <dbReference type="Proteomes" id="UP000316916"/>
    </source>
</evidence>
<evidence type="ECO:0000313" key="1">
    <source>
        <dbReference type="EMBL" id="SMO72537.1"/>
    </source>
</evidence>
<dbReference type="EMBL" id="FXTC01000005">
    <property type="protein sequence ID" value="SMO72537.1"/>
    <property type="molecule type" value="Genomic_DNA"/>
</dbReference>